<keyword evidence="8" id="KW-0496">Mitochondrion</keyword>
<dbReference type="GO" id="GO:0015078">
    <property type="term" value="F:proton transmembrane transporter activity"/>
    <property type="evidence" value="ECO:0007669"/>
    <property type="project" value="InterPro"/>
</dbReference>
<dbReference type="Pfam" id="PF05873">
    <property type="entry name" value="Mt_ATP-synt_D"/>
    <property type="match status" value="1"/>
</dbReference>
<dbReference type="Proteomes" id="UP000838756">
    <property type="component" value="Unassembled WGS sequence"/>
</dbReference>
<comment type="caution">
    <text evidence="11">The sequence shown here is derived from an EMBL/GenBank/DDBJ whole genome shotgun (WGS) entry which is preliminary data.</text>
</comment>
<keyword evidence="6" id="KW-0999">Mitochondrion inner membrane</keyword>
<evidence type="ECO:0000313" key="11">
    <source>
        <dbReference type="EMBL" id="CAH2233709.1"/>
    </source>
</evidence>
<keyword evidence="12" id="KW-1185">Reference proteome</keyword>
<evidence type="ECO:0000256" key="2">
    <source>
        <dbReference type="ARBA" id="ARBA00006842"/>
    </source>
</evidence>
<comment type="similarity">
    <text evidence="2">Belongs to the ATPase d subunit family.</text>
</comment>
<evidence type="ECO:0000256" key="9">
    <source>
        <dbReference type="ARBA" id="ARBA00023136"/>
    </source>
</evidence>
<keyword evidence="9" id="KW-0472">Membrane</keyword>
<dbReference type="Gene3D" id="6.10.280.70">
    <property type="match status" value="1"/>
</dbReference>
<dbReference type="SUPFAM" id="SSF161065">
    <property type="entry name" value="ATP synthase D chain-like"/>
    <property type="match status" value="1"/>
</dbReference>
<proteinExistence type="inferred from homology"/>
<dbReference type="PANTHER" id="PTHR12700">
    <property type="entry name" value="ATP SYNTHASE SUBUNIT D, MITOCHONDRIAL"/>
    <property type="match status" value="1"/>
</dbReference>
<reference evidence="11" key="1">
    <citation type="submission" date="2022-03" db="EMBL/GenBank/DDBJ databases">
        <authorList>
            <person name="Lindestad O."/>
        </authorList>
    </citation>
    <scope>NUCLEOTIDE SEQUENCE</scope>
</reference>
<evidence type="ECO:0000256" key="4">
    <source>
        <dbReference type="ARBA" id="ARBA00022547"/>
    </source>
</evidence>
<keyword evidence="3" id="KW-0813">Transport</keyword>
<keyword evidence="5" id="KW-0375">Hydrogen ion transport</keyword>
<organism evidence="11 12">
    <name type="scientific">Pararge aegeria aegeria</name>
    <dbReference type="NCBI Taxonomy" id="348720"/>
    <lineage>
        <taxon>Eukaryota</taxon>
        <taxon>Metazoa</taxon>
        <taxon>Ecdysozoa</taxon>
        <taxon>Arthropoda</taxon>
        <taxon>Hexapoda</taxon>
        <taxon>Insecta</taxon>
        <taxon>Pterygota</taxon>
        <taxon>Neoptera</taxon>
        <taxon>Endopterygota</taxon>
        <taxon>Lepidoptera</taxon>
        <taxon>Glossata</taxon>
        <taxon>Ditrysia</taxon>
        <taxon>Papilionoidea</taxon>
        <taxon>Nymphalidae</taxon>
        <taxon>Satyrinae</taxon>
        <taxon>Satyrini</taxon>
        <taxon>Parargina</taxon>
        <taxon>Pararge</taxon>
    </lineage>
</organism>
<dbReference type="EMBL" id="CAKXAJ010024996">
    <property type="protein sequence ID" value="CAH2233709.1"/>
    <property type="molecule type" value="Genomic_DNA"/>
</dbReference>
<evidence type="ECO:0000313" key="12">
    <source>
        <dbReference type="Proteomes" id="UP000838756"/>
    </source>
</evidence>
<evidence type="ECO:0000256" key="8">
    <source>
        <dbReference type="ARBA" id="ARBA00023128"/>
    </source>
</evidence>
<evidence type="ECO:0000256" key="10">
    <source>
        <dbReference type="SAM" id="MobiDB-lite"/>
    </source>
</evidence>
<evidence type="ECO:0000256" key="3">
    <source>
        <dbReference type="ARBA" id="ARBA00022448"/>
    </source>
</evidence>
<dbReference type="InterPro" id="IPR008689">
    <property type="entry name" value="ATP_synth_F0_dsu_mt"/>
</dbReference>
<evidence type="ECO:0000256" key="1">
    <source>
        <dbReference type="ARBA" id="ARBA00004273"/>
    </source>
</evidence>
<evidence type="ECO:0000256" key="6">
    <source>
        <dbReference type="ARBA" id="ARBA00022792"/>
    </source>
</evidence>
<dbReference type="InterPro" id="IPR036228">
    <property type="entry name" value="ATP_synth_F0_dsu_sf_mt"/>
</dbReference>
<dbReference type="AlphaFoldDB" id="A0A8S4RD78"/>
<dbReference type="OrthoDB" id="35799at2759"/>
<keyword evidence="7" id="KW-0406">Ion transport</keyword>
<sequence>MEAGRAFQILAVRIRSKDAKRFRSENCFKITITKKSVNSPILMAKRFTKSAINWAEFQKRVPPEEQGKFLAFKAKADLYLRRVQANPPEPPKINWEEYAKIVPVTGLVEKFKSEYAGVKIPYPEDKLSCKIDEQWKSLEPQIKSFCAEIQKDIDAAQKDIDKINALPKFDDITMEMLYDMSPQEAFDPVNRPTFWPHNPEEQPGYMTPEQKALKKH</sequence>
<feature type="region of interest" description="Disordered" evidence="10">
    <location>
        <begin position="192"/>
        <end position="216"/>
    </location>
</feature>
<keyword evidence="4" id="KW-0138">CF(0)</keyword>
<gene>
    <name evidence="11" type="primary">jg20333</name>
    <name evidence="11" type="ORF">PAEG_LOCUS11643</name>
</gene>
<name>A0A8S4RD78_9NEOP</name>
<dbReference type="GO" id="GO:0015986">
    <property type="term" value="P:proton motive force-driven ATP synthesis"/>
    <property type="evidence" value="ECO:0007669"/>
    <property type="project" value="InterPro"/>
</dbReference>
<protein>
    <submittedName>
        <fullName evidence="11">Jg20333 protein</fullName>
    </submittedName>
</protein>
<accession>A0A8S4RD78</accession>
<evidence type="ECO:0000256" key="7">
    <source>
        <dbReference type="ARBA" id="ARBA00023065"/>
    </source>
</evidence>
<evidence type="ECO:0000256" key="5">
    <source>
        <dbReference type="ARBA" id="ARBA00022781"/>
    </source>
</evidence>
<dbReference type="GO" id="GO:0045259">
    <property type="term" value="C:proton-transporting ATP synthase complex"/>
    <property type="evidence" value="ECO:0007669"/>
    <property type="project" value="UniProtKB-KW"/>
</dbReference>
<comment type="subcellular location">
    <subcellularLocation>
        <location evidence="1">Mitochondrion inner membrane</location>
    </subcellularLocation>
</comment>
<dbReference type="GO" id="GO:0005743">
    <property type="term" value="C:mitochondrial inner membrane"/>
    <property type="evidence" value="ECO:0007669"/>
    <property type="project" value="UniProtKB-SubCell"/>
</dbReference>